<feature type="transmembrane region" description="Helical" evidence="1">
    <location>
        <begin position="101"/>
        <end position="120"/>
    </location>
</feature>
<keyword evidence="1" id="KW-1133">Transmembrane helix</keyword>
<name>A0AA37VG47_9BACT</name>
<evidence type="ECO:0000256" key="1">
    <source>
        <dbReference type="SAM" id="Phobius"/>
    </source>
</evidence>
<proteinExistence type="predicted"/>
<comment type="caution">
    <text evidence="2">The sequence shown here is derived from an EMBL/GenBank/DDBJ whole genome shotgun (WGS) entry which is preliminary data.</text>
</comment>
<keyword evidence="3" id="KW-1185">Reference proteome</keyword>
<feature type="transmembrane region" description="Helical" evidence="1">
    <location>
        <begin position="40"/>
        <end position="59"/>
    </location>
</feature>
<dbReference type="EMBL" id="BRXS01000007">
    <property type="protein sequence ID" value="GLC27929.1"/>
    <property type="molecule type" value="Genomic_DNA"/>
</dbReference>
<evidence type="ECO:0008006" key="4">
    <source>
        <dbReference type="Google" id="ProtNLM"/>
    </source>
</evidence>
<dbReference type="AlphaFoldDB" id="A0AA37VG47"/>
<dbReference type="Proteomes" id="UP001161325">
    <property type="component" value="Unassembled WGS sequence"/>
</dbReference>
<organism evidence="2 3">
    <name type="scientific">Roseisolibacter agri</name>
    <dbReference type="NCBI Taxonomy" id="2014610"/>
    <lineage>
        <taxon>Bacteria</taxon>
        <taxon>Pseudomonadati</taxon>
        <taxon>Gemmatimonadota</taxon>
        <taxon>Gemmatimonadia</taxon>
        <taxon>Gemmatimonadales</taxon>
        <taxon>Gemmatimonadaceae</taxon>
        <taxon>Roseisolibacter</taxon>
    </lineage>
</organism>
<accession>A0AA37VG47</accession>
<reference evidence="2" key="1">
    <citation type="submission" date="2022-08" db="EMBL/GenBank/DDBJ databases">
        <title>Draft genome sequencing of Roseisolibacter agri AW1220.</title>
        <authorList>
            <person name="Tobiishi Y."/>
            <person name="Tonouchi A."/>
        </authorList>
    </citation>
    <scope>NUCLEOTIDE SEQUENCE</scope>
    <source>
        <strain evidence="2">AW1220</strain>
    </source>
</reference>
<sequence length="122" mass="12648">MTAMTMGRALALFALVAAAVVVVGGWILTLVYPGEAARHAIVASAVVAFVVQLVAFAIARRAAQRSNAVAGWGLGALLRMMVFALYALVLVKALGLVSTPALISLAVFLFVSTLVEPLLLNV</sequence>
<gene>
    <name evidence="2" type="ORF">rosag_44420</name>
</gene>
<protein>
    <recommendedName>
        <fullName evidence="4">ATP synthase I chain</fullName>
    </recommendedName>
</protein>
<feature type="transmembrane region" description="Helical" evidence="1">
    <location>
        <begin position="71"/>
        <end position="89"/>
    </location>
</feature>
<keyword evidence="1" id="KW-0472">Membrane</keyword>
<evidence type="ECO:0000313" key="2">
    <source>
        <dbReference type="EMBL" id="GLC27929.1"/>
    </source>
</evidence>
<evidence type="ECO:0000313" key="3">
    <source>
        <dbReference type="Proteomes" id="UP001161325"/>
    </source>
</evidence>
<keyword evidence="1" id="KW-0812">Transmembrane</keyword>